<reference evidence="8 9" key="1">
    <citation type="submission" date="2024-05" db="EMBL/GenBank/DDBJ databases">
        <authorList>
            <person name="Wallberg A."/>
        </authorList>
    </citation>
    <scope>NUCLEOTIDE SEQUENCE [LARGE SCALE GENOMIC DNA]</scope>
</reference>
<protein>
    <recommendedName>
        <fullName evidence="10">RING-type domain-containing protein</fullName>
    </recommendedName>
</protein>
<keyword evidence="1" id="KW-0479">Metal-binding</keyword>
<dbReference type="Pfam" id="PF00643">
    <property type="entry name" value="zf-B_box"/>
    <property type="match status" value="1"/>
</dbReference>
<dbReference type="Pfam" id="PF14634">
    <property type="entry name" value="zf-RING_5"/>
    <property type="match status" value="1"/>
</dbReference>
<dbReference type="Gene3D" id="3.30.160.60">
    <property type="entry name" value="Classic Zinc Finger"/>
    <property type="match status" value="1"/>
</dbReference>
<keyword evidence="3" id="KW-0862">Zinc</keyword>
<accession>A0AAV2SG89</accession>
<evidence type="ECO:0008006" key="10">
    <source>
        <dbReference type="Google" id="ProtNLM"/>
    </source>
</evidence>
<sequence length="233" mass="26409">MDDLECQICFNIFNSETRRPKTLICGHIFCLMCMTREIANGKSTCATCRRPHNAQKVEDLPVCILVERLIENMTKALTVGATSCKSEVDDDEDDYSEGSCSIHKKSIVYFYCNTHSVNICRECTVLDHQVNTCKIISFKDKFEKNKDDNILLANSTVTEITETLSACDEVVKEKDDIISNQELKIKELEKAIEDARRTIANEKITSDKVKNNISQGKIRKKDMETGSHNLQNA</sequence>
<evidence type="ECO:0000256" key="2">
    <source>
        <dbReference type="ARBA" id="ARBA00022771"/>
    </source>
</evidence>
<dbReference type="PROSITE" id="PS00518">
    <property type="entry name" value="ZF_RING_1"/>
    <property type="match status" value="1"/>
</dbReference>
<dbReference type="AlphaFoldDB" id="A0AAV2SG89"/>
<dbReference type="PANTHER" id="PTHR25462">
    <property type="entry name" value="BONUS, ISOFORM C-RELATED"/>
    <property type="match status" value="1"/>
</dbReference>
<dbReference type="PANTHER" id="PTHR25462:SF296">
    <property type="entry name" value="MEIOTIC P26, ISOFORM F"/>
    <property type="match status" value="1"/>
</dbReference>
<dbReference type="InterPro" id="IPR013083">
    <property type="entry name" value="Znf_RING/FYVE/PHD"/>
</dbReference>
<evidence type="ECO:0000256" key="5">
    <source>
        <dbReference type="SAM" id="Coils"/>
    </source>
</evidence>
<keyword evidence="5" id="KW-0175">Coiled coil</keyword>
<dbReference type="EMBL" id="CAXKWB010064754">
    <property type="protein sequence ID" value="CAL4188070.1"/>
    <property type="molecule type" value="Genomic_DNA"/>
</dbReference>
<dbReference type="InterPro" id="IPR001841">
    <property type="entry name" value="Znf_RING"/>
</dbReference>
<feature type="non-terminal residue" evidence="8">
    <location>
        <position position="233"/>
    </location>
</feature>
<evidence type="ECO:0000259" key="7">
    <source>
        <dbReference type="PROSITE" id="PS50119"/>
    </source>
</evidence>
<comment type="caution">
    <text evidence="8">The sequence shown here is derived from an EMBL/GenBank/DDBJ whole genome shotgun (WGS) entry which is preliminary data.</text>
</comment>
<feature type="domain" description="B box-type" evidence="7">
    <location>
        <begin position="95"/>
        <end position="129"/>
    </location>
</feature>
<evidence type="ECO:0000313" key="8">
    <source>
        <dbReference type="EMBL" id="CAL4188070.1"/>
    </source>
</evidence>
<gene>
    <name evidence="8" type="ORF">MNOR_LOCUS36252</name>
</gene>
<dbReference type="PROSITE" id="PS50089">
    <property type="entry name" value="ZF_RING_2"/>
    <property type="match status" value="1"/>
</dbReference>
<feature type="coiled-coil region" evidence="5">
    <location>
        <begin position="171"/>
        <end position="212"/>
    </location>
</feature>
<dbReference type="PROSITE" id="PS50119">
    <property type="entry name" value="ZF_BBOX"/>
    <property type="match status" value="1"/>
</dbReference>
<dbReference type="InterPro" id="IPR017907">
    <property type="entry name" value="Znf_RING_CS"/>
</dbReference>
<dbReference type="SUPFAM" id="SSF57845">
    <property type="entry name" value="B-box zinc-binding domain"/>
    <property type="match status" value="1"/>
</dbReference>
<dbReference type="SMART" id="SM00184">
    <property type="entry name" value="RING"/>
    <property type="match status" value="1"/>
</dbReference>
<evidence type="ECO:0000259" key="6">
    <source>
        <dbReference type="PROSITE" id="PS50089"/>
    </source>
</evidence>
<dbReference type="InterPro" id="IPR047153">
    <property type="entry name" value="TRIM45/56/19-like"/>
</dbReference>
<organism evidence="8 9">
    <name type="scientific">Meganyctiphanes norvegica</name>
    <name type="common">Northern krill</name>
    <name type="synonym">Thysanopoda norvegica</name>
    <dbReference type="NCBI Taxonomy" id="48144"/>
    <lineage>
        <taxon>Eukaryota</taxon>
        <taxon>Metazoa</taxon>
        <taxon>Ecdysozoa</taxon>
        <taxon>Arthropoda</taxon>
        <taxon>Crustacea</taxon>
        <taxon>Multicrustacea</taxon>
        <taxon>Malacostraca</taxon>
        <taxon>Eumalacostraca</taxon>
        <taxon>Eucarida</taxon>
        <taxon>Euphausiacea</taxon>
        <taxon>Euphausiidae</taxon>
        <taxon>Meganyctiphanes</taxon>
    </lineage>
</organism>
<evidence type="ECO:0000256" key="3">
    <source>
        <dbReference type="ARBA" id="ARBA00022833"/>
    </source>
</evidence>
<evidence type="ECO:0000256" key="1">
    <source>
        <dbReference type="ARBA" id="ARBA00022723"/>
    </source>
</evidence>
<feature type="domain" description="RING-type" evidence="6">
    <location>
        <begin position="6"/>
        <end position="49"/>
    </location>
</feature>
<dbReference type="SUPFAM" id="SSF57850">
    <property type="entry name" value="RING/U-box"/>
    <property type="match status" value="1"/>
</dbReference>
<dbReference type="Gene3D" id="3.30.40.10">
    <property type="entry name" value="Zinc/RING finger domain, C3HC4 (zinc finger)"/>
    <property type="match status" value="1"/>
</dbReference>
<name>A0AAV2SG89_MEGNR</name>
<dbReference type="Proteomes" id="UP001497623">
    <property type="component" value="Unassembled WGS sequence"/>
</dbReference>
<keyword evidence="9" id="KW-1185">Reference proteome</keyword>
<evidence type="ECO:0000256" key="4">
    <source>
        <dbReference type="PROSITE-ProRule" id="PRU00024"/>
    </source>
</evidence>
<keyword evidence="2 4" id="KW-0863">Zinc-finger</keyword>
<dbReference type="InterPro" id="IPR000315">
    <property type="entry name" value="Znf_B-box"/>
</dbReference>
<proteinExistence type="predicted"/>
<dbReference type="GO" id="GO:0008270">
    <property type="term" value="F:zinc ion binding"/>
    <property type="evidence" value="ECO:0007669"/>
    <property type="project" value="UniProtKB-KW"/>
</dbReference>
<evidence type="ECO:0000313" key="9">
    <source>
        <dbReference type="Proteomes" id="UP001497623"/>
    </source>
</evidence>